<dbReference type="Proteomes" id="UP000195012">
    <property type="component" value="Unassembled WGS sequence"/>
</dbReference>
<feature type="transmembrane region" description="Helical" evidence="3">
    <location>
        <begin position="157"/>
        <end position="179"/>
    </location>
</feature>
<dbReference type="VEuPathDB" id="PlasmoDB:PKA1H_130054800"/>
<dbReference type="OrthoDB" id="381132at2759"/>
<keyword evidence="3" id="KW-0472">Membrane</keyword>
<comment type="caution">
    <text evidence="4">The sequence shown here is derived from an EMBL/GenBank/DDBJ whole genome shotgun (WGS) entry which is preliminary data.</text>
</comment>
<dbReference type="VEuPathDB" id="PlasmoDB:PKNH_1350100"/>
<protein>
    <submittedName>
        <fullName evidence="4">Uncharacterized protein</fullName>
    </submittedName>
</protein>
<accession>A0A1Y3DU17</accession>
<evidence type="ECO:0000313" key="5">
    <source>
        <dbReference type="Proteomes" id="UP000195012"/>
    </source>
</evidence>
<evidence type="ECO:0000313" key="4">
    <source>
        <dbReference type="EMBL" id="OTN67669.1"/>
    </source>
</evidence>
<keyword evidence="1" id="KW-0175">Coiled coil</keyword>
<dbReference type="VEuPathDB" id="PlasmoDB:PKNOH_S05393900"/>
<keyword evidence="3" id="KW-0812">Transmembrane</keyword>
<keyword evidence="3" id="KW-1133">Transmembrane helix</keyword>
<feature type="coiled-coil region" evidence="1">
    <location>
        <begin position="66"/>
        <end position="109"/>
    </location>
</feature>
<organism evidence="4 5">
    <name type="scientific">Plasmodium knowlesi</name>
    <dbReference type="NCBI Taxonomy" id="5850"/>
    <lineage>
        <taxon>Eukaryota</taxon>
        <taxon>Sar</taxon>
        <taxon>Alveolata</taxon>
        <taxon>Apicomplexa</taxon>
        <taxon>Aconoidasida</taxon>
        <taxon>Haemosporida</taxon>
        <taxon>Plasmodiidae</taxon>
        <taxon>Plasmodium</taxon>
        <taxon>Plasmodium (Plasmodium)</taxon>
    </lineage>
</organism>
<name>A0A1Y3DU17_PLAKN</name>
<dbReference type="AlphaFoldDB" id="A0A1Y3DU17"/>
<feature type="compositionally biased region" description="Polar residues" evidence="2">
    <location>
        <begin position="112"/>
        <end position="124"/>
    </location>
</feature>
<dbReference type="EMBL" id="NETL01000019">
    <property type="protein sequence ID" value="OTN67669.1"/>
    <property type="molecule type" value="Genomic_DNA"/>
</dbReference>
<feature type="region of interest" description="Disordered" evidence="2">
    <location>
        <begin position="110"/>
        <end position="143"/>
    </location>
</feature>
<gene>
    <name evidence="4" type="ORF">PKNOH_S05393900</name>
</gene>
<reference evidence="4 5" key="1">
    <citation type="submission" date="2017-05" db="EMBL/GenBank/DDBJ databases">
        <title>PacBio assembly of a Plasmodium knowlesi genome sequence with Hi-C correction and manual annotation of the SICAvar gene family.</title>
        <authorList>
            <person name="Lapp S.A."/>
            <person name="Geraldo J.A."/>
            <person name="Chien J.-T."/>
            <person name="Ay F."/>
            <person name="Pakala S.B."/>
            <person name="Batugedara G."/>
            <person name="Humphrey J.C."/>
            <person name="Debarry J.D."/>
            <person name="Le Roch K.G."/>
            <person name="Galinski M.R."/>
            <person name="Kissinger J.C."/>
        </authorList>
    </citation>
    <scope>NUCLEOTIDE SEQUENCE [LARGE SCALE GENOMIC DNA]</scope>
    <source>
        <strain evidence="5">Malayan Strain Pk1 (A+)</strain>
    </source>
</reference>
<evidence type="ECO:0000256" key="3">
    <source>
        <dbReference type="SAM" id="Phobius"/>
    </source>
</evidence>
<evidence type="ECO:0000256" key="2">
    <source>
        <dbReference type="SAM" id="MobiDB-lite"/>
    </source>
</evidence>
<sequence>MDATELTTSIPPENFSHLGRLKNGGEIKGVRNVGSLESSSHLRCTNSWTYMNHLANACNWGSFIHLQDLDDTDLEIQENLKEAKKKKFIKKYEENREDILRRIINSLRDDYPNNNPSGGLQSYSSEKRHQVESPTRTENSNVERLRSMSSTHGLLKIFLITFFASLVFLALVVLIKYVYRKFKKHMENRLRKYNSGVEALNYIP</sequence>
<evidence type="ECO:0000256" key="1">
    <source>
        <dbReference type="SAM" id="Coils"/>
    </source>
</evidence>
<proteinExistence type="predicted"/>